<reference evidence="4" key="1">
    <citation type="submission" date="2020-09" db="EMBL/GenBank/DDBJ databases">
        <title>Comparative genome analyses of four rice-infecting Rhizoctonia solani isolates reveal extensive enrichment of homogalacturonan modification genes.</title>
        <authorList>
            <person name="Lee D.-Y."/>
            <person name="Jeon J."/>
            <person name="Kim K.-T."/>
            <person name="Cheong K."/>
            <person name="Song H."/>
            <person name="Choi G."/>
            <person name="Ko J."/>
            <person name="Opiyo S.O."/>
            <person name="Zuo S."/>
            <person name="Madhav S."/>
            <person name="Lee Y.-H."/>
            <person name="Wang G.-L."/>
        </authorList>
    </citation>
    <scope>NUCLEOTIDE SEQUENCE</scope>
    <source>
        <strain evidence="4">AG1-IA WGL</strain>
    </source>
</reference>
<comment type="caution">
    <text evidence="4">The sequence shown here is derived from an EMBL/GenBank/DDBJ whole genome shotgun (WGS) entry which is preliminary data.</text>
</comment>
<dbReference type="CDD" id="cd00067">
    <property type="entry name" value="GAL4"/>
    <property type="match status" value="1"/>
</dbReference>
<feature type="region of interest" description="Disordered" evidence="3">
    <location>
        <begin position="1343"/>
        <end position="1370"/>
    </location>
</feature>
<proteinExistence type="predicted"/>
<dbReference type="Pfam" id="PF11951">
    <property type="entry name" value="Fungal_trans_2"/>
    <property type="match status" value="3"/>
</dbReference>
<dbReference type="PANTHER" id="PTHR37534:SF46">
    <property type="entry name" value="ZN(II)2CYS6 TRANSCRIPTION FACTOR (EUROFUNG)"/>
    <property type="match status" value="1"/>
</dbReference>
<evidence type="ECO:0000256" key="2">
    <source>
        <dbReference type="ARBA" id="ARBA00023242"/>
    </source>
</evidence>
<sequence>MFRPNSLSCINRESRQLEETCDGISCAHVGVECEEHQVQWDTTREALALDCPLAPVTTYQPAGSSLASSANWPNFQRAPVLQQYANASSSTYARKGRFPAGSRYMSNSLLGCTSTAPVGFTELSASHERINIYSGGSYVWSHASASEPIADPESDNENDELENFQEAVTRTIALIASWARVFIFEPARITLTLRDAVAQRHWSEEKAYERMLMIADVMGAISKSTNYNLESFIRLYKHATSRLRAAQLALEQNELTRQLAMDAMTIFPGLISVTCKVGSLVMVLKMMNMYAPVFRRACPESSKELANLPRILMAPEIELKYFATLDVLLSLITHRPMFFRYDLEFYSSEVEDLINSSHGPGLRWSHGLPDRLTVVLSGFSTILEQAIGISSEQVEELEAEIDKCQVIITPESVLNPDLMIGRIAVQEVWKYAARIYLYMGLCGADCTDERVVKIQTKCILLLGGIKPRRNPDSFLIPPLLIIGLASPSPKDRSAILSRLWGVAECKKQGTMANDMVRMLNDIWTETTERPAVWADLRAACLRRRARVVQALDRGSERMCYRGKTCDGIRASTGCLQCAQVGIKCERYQAPYDTIREDSYQIVLDYSSTIDVTFQSKEGFLPALVNWPTTRGAPVPQQHANSYLPAYAPRGRIPGRAQYVSDSLAEYITAAPAGLKRHPASPGLTYTSSSENDAWSSVLQNEDENEELKNFQEVLTKFLAPSRKAKSNALPFAIQSFAAWARIFVFEPARIAFVLREAMSQRPWPEEETHERVVLVADTMAVVSKSTNYDLTTFIRLYQYASNRLQAARLSLKQDSLTRQAAIEVMNIFHVLTCITCKVGSLITVLNMMDMYAPVFRRACSESSKELANLPRILMAPEIDLKYFATLDVLLGAITRRPMFFRYDLDFYSSEVEGLIDSDYGPGLRWSHGLPDRLTVVLAKFNTMLEQAVTLNFGQVEELEADIDKCEAIIAPESELNPDLMIGRITVQEVWKYAAHIYLHMVRHSYQVVRQFNGQTIQGLCGADCTDERVVKIQTKCMLLLGGIKPRRNPDSFLIPPLLIIGLASPSPKDRSVILSRLWGVAECKKQGTMANDMVRMLNDIWTETTERPAVWADLRAACLRVVGVQADRSSIVGWTECVIVLSALVSTSTRHTHPNQSIPMSFPSNSGCGTCKARNKICDSTWGPAGCRRCAEDGLDCRRRIPRLKNSVREVRATDTGRAAHHDRAAFALTTSMLINPGPSRDIITRTIAPVGPSTSRSRGHASATPSIHISQILDIGQHSYGSLAHEQPYISSTQGTGAFSSRQAVVPIQQAPTPPAETIDSPRESTAPIQLSIVCSPIHDSTTIQPLTPESPGFSANTRKERGSRAGSAGDFQLQAGSAICRPGSPLNYDVDDPENIRASLFVTLSLDREVESNTLPFVVHSITAAAVRFVFAPTLIVSNIRTFVSRSRALGQEARQRMLLIANMALAISSTTDYDLTHYVALQEQLISSVVYARKCQDLKREVALRVMETSHELLSTMWRVGSLANILSTMQLYAPIFRCACPESTQELVNFPRLLIMTNLNLQYYAALDILQSFLTQRPMFFRYDLDQPSPQVEQLINSDHRLGLWWRYGIPNRLMLIFAQMNNLFEDFGNLVGQDKVKLLEDDIGACTPLLPSDTDTEPILNMGRVMVQESWKLAAYVYLYMGLCGADSSDARVVQVRKRFVRALKGIKPGRNPDTFLVFPMAILGITTSSPKDQTVLLNRFWGVPECAKPGTVGNDMVMMMRDVWLRTQERPAVWADFRIAYLRVVGV</sequence>
<dbReference type="EMBL" id="JACYCD010000049">
    <property type="protein sequence ID" value="KAF8708253.1"/>
    <property type="molecule type" value="Genomic_DNA"/>
</dbReference>
<dbReference type="OrthoDB" id="10296567at2759"/>
<dbReference type="Proteomes" id="UP000602905">
    <property type="component" value="Unassembled WGS sequence"/>
</dbReference>
<dbReference type="PANTHER" id="PTHR37534">
    <property type="entry name" value="TRANSCRIPTIONAL ACTIVATOR PROTEIN UGA3"/>
    <property type="match status" value="1"/>
</dbReference>
<dbReference type="GO" id="GO:0000981">
    <property type="term" value="F:DNA-binding transcription factor activity, RNA polymerase II-specific"/>
    <property type="evidence" value="ECO:0007669"/>
    <property type="project" value="InterPro"/>
</dbReference>
<keyword evidence="2" id="KW-0539">Nucleus</keyword>
<evidence type="ECO:0000256" key="1">
    <source>
        <dbReference type="ARBA" id="ARBA00004123"/>
    </source>
</evidence>
<dbReference type="InterPro" id="IPR021858">
    <property type="entry name" value="Fun_TF"/>
</dbReference>
<dbReference type="InterPro" id="IPR001138">
    <property type="entry name" value="Zn2Cys6_DnaBD"/>
</dbReference>
<protein>
    <recommendedName>
        <fullName evidence="6">Zn(2)-C6 fungal-type domain-containing protein</fullName>
    </recommendedName>
</protein>
<evidence type="ECO:0000313" key="5">
    <source>
        <dbReference type="Proteomes" id="UP000602905"/>
    </source>
</evidence>
<evidence type="ECO:0008006" key="6">
    <source>
        <dbReference type="Google" id="ProtNLM"/>
    </source>
</evidence>
<comment type="subcellular location">
    <subcellularLocation>
        <location evidence="1">Nucleus</location>
    </subcellularLocation>
</comment>
<name>A0A8H7HUU3_9AGAM</name>
<accession>A0A8H7HUU3</accession>
<organism evidence="4 5">
    <name type="scientific">Rhizoctonia solani</name>
    <dbReference type="NCBI Taxonomy" id="456999"/>
    <lineage>
        <taxon>Eukaryota</taxon>
        <taxon>Fungi</taxon>
        <taxon>Dikarya</taxon>
        <taxon>Basidiomycota</taxon>
        <taxon>Agaricomycotina</taxon>
        <taxon>Agaricomycetes</taxon>
        <taxon>Cantharellales</taxon>
        <taxon>Ceratobasidiaceae</taxon>
        <taxon>Rhizoctonia</taxon>
    </lineage>
</organism>
<evidence type="ECO:0000256" key="3">
    <source>
        <dbReference type="SAM" id="MobiDB-lite"/>
    </source>
</evidence>
<feature type="region of interest" description="Disordered" evidence="3">
    <location>
        <begin position="1240"/>
        <end position="1266"/>
    </location>
</feature>
<dbReference type="GO" id="GO:0005634">
    <property type="term" value="C:nucleus"/>
    <property type="evidence" value="ECO:0007669"/>
    <property type="project" value="UniProtKB-SubCell"/>
</dbReference>
<evidence type="ECO:0000313" key="4">
    <source>
        <dbReference type="EMBL" id="KAF8708253.1"/>
    </source>
</evidence>
<dbReference type="GO" id="GO:0008270">
    <property type="term" value="F:zinc ion binding"/>
    <property type="evidence" value="ECO:0007669"/>
    <property type="project" value="InterPro"/>
</dbReference>
<feature type="non-terminal residue" evidence="4">
    <location>
        <position position="1"/>
    </location>
</feature>
<gene>
    <name evidence="4" type="ORF">RHS03_04455</name>
</gene>